<organism evidence="3 4">
    <name type="scientific">Paludisphaera mucosa</name>
    <dbReference type="NCBI Taxonomy" id="3030827"/>
    <lineage>
        <taxon>Bacteria</taxon>
        <taxon>Pseudomonadati</taxon>
        <taxon>Planctomycetota</taxon>
        <taxon>Planctomycetia</taxon>
        <taxon>Isosphaerales</taxon>
        <taxon>Isosphaeraceae</taxon>
        <taxon>Paludisphaera</taxon>
    </lineage>
</organism>
<feature type="region of interest" description="Disordered" evidence="1">
    <location>
        <begin position="71"/>
        <end position="94"/>
    </location>
</feature>
<evidence type="ECO:0000256" key="1">
    <source>
        <dbReference type="SAM" id="MobiDB-lite"/>
    </source>
</evidence>
<dbReference type="InterPro" id="IPR019286">
    <property type="entry name" value="DUF2339_TM"/>
</dbReference>
<feature type="transmembrane region" description="Helical" evidence="2">
    <location>
        <begin position="170"/>
        <end position="187"/>
    </location>
</feature>
<accession>A0ABT6F473</accession>
<feature type="transmembrane region" description="Helical" evidence="2">
    <location>
        <begin position="258"/>
        <end position="291"/>
    </location>
</feature>
<feature type="transmembrane region" description="Helical" evidence="2">
    <location>
        <begin position="739"/>
        <end position="759"/>
    </location>
</feature>
<dbReference type="RefSeq" id="WP_277858688.1">
    <property type="nucleotide sequence ID" value="NZ_JARRAG010000001.1"/>
</dbReference>
<feature type="compositionally biased region" description="Pro residues" evidence="1">
    <location>
        <begin position="77"/>
        <end position="89"/>
    </location>
</feature>
<feature type="transmembrane region" description="Helical" evidence="2">
    <location>
        <begin position="441"/>
        <end position="460"/>
    </location>
</feature>
<feature type="compositionally biased region" description="Pro residues" evidence="1">
    <location>
        <begin position="111"/>
        <end position="126"/>
    </location>
</feature>
<keyword evidence="2" id="KW-0472">Membrane</keyword>
<feature type="transmembrane region" description="Helical" evidence="2">
    <location>
        <begin position="527"/>
        <end position="552"/>
    </location>
</feature>
<comment type="caution">
    <text evidence="3">The sequence shown here is derived from an EMBL/GenBank/DDBJ whole genome shotgun (WGS) entry which is preliminary data.</text>
</comment>
<keyword evidence="2" id="KW-0812">Transmembrane</keyword>
<feature type="transmembrane region" description="Helical" evidence="2">
    <location>
        <begin position="489"/>
        <end position="507"/>
    </location>
</feature>
<feature type="transmembrane region" description="Helical" evidence="2">
    <location>
        <begin position="705"/>
        <end position="727"/>
    </location>
</feature>
<feature type="transmembrane region" description="Helical" evidence="2">
    <location>
        <begin position="771"/>
        <end position="791"/>
    </location>
</feature>
<keyword evidence="4" id="KW-1185">Reference proteome</keyword>
<reference evidence="3 4" key="1">
    <citation type="submission" date="2023-03" db="EMBL/GenBank/DDBJ databases">
        <title>Paludisphaera mucosa sp. nov. a novel planctomycete from northern fen.</title>
        <authorList>
            <person name="Ivanova A."/>
        </authorList>
    </citation>
    <scope>NUCLEOTIDE SEQUENCE [LARGE SCALE GENOMIC DNA]</scope>
    <source>
        <strain evidence="3 4">Pla2</strain>
    </source>
</reference>
<feature type="transmembrane region" description="Helical" evidence="2">
    <location>
        <begin position="227"/>
        <end position="246"/>
    </location>
</feature>
<feature type="transmembrane region" description="Helical" evidence="2">
    <location>
        <begin position="466"/>
        <end position="482"/>
    </location>
</feature>
<dbReference type="EMBL" id="JARRAG010000001">
    <property type="protein sequence ID" value="MDG3002324.1"/>
    <property type="molecule type" value="Genomic_DNA"/>
</dbReference>
<evidence type="ECO:0000313" key="4">
    <source>
        <dbReference type="Proteomes" id="UP001216907"/>
    </source>
</evidence>
<name>A0ABT6F473_9BACT</name>
<feature type="transmembrane region" description="Helical" evidence="2">
    <location>
        <begin position="675"/>
        <end position="693"/>
    </location>
</feature>
<feature type="transmembrane region" description="Helical" evidence="2">
    <location>
        <begin position="411"/>
        <end position="434"/>
    </location>
</feature>
<feature type="transmembrane region" description="Helical" evidence="2">
    <location>
        <begin position="636"/>
        <end position="655"/>
    </location>
</feature>
<feature type="transmembrane region" description="Helical" evidence="2">
    <location>
        <begin position="358"/>
        <end position="377"/>
    </location>
</feature>
<feature type="transmembrane region" description="Helical" evidence="2">
    <location>
        <begin position="604"/>
        <end position="624"/>
    </location>
</feature>
<feature type="transmembrane region" description="Helical" evidence="2">
    <location>
        <begin position="303"/>
        <end position="321"/>
    </location>
</feature>
<feature type="transmembrane region" description="Helical" evidence="2">
    <location>
        <begin position="573"/>
        <end position="592"/>
    </location>
</feature>
<feature type="transmembrane region" description="Helical" evidence="2">
    <location>
        <begin position="328"/>
        <end position="346"/>
    </location>
</feature>
<evidence type="ECO:0000313" key="3">
    <source>
        <dbReference type="EMBL" id="MDG3002324.1"/>
    </source>
</evidence>
<sequence length="834" mass="89209">MIFDVIPFLGLLGLIAWLIAQTRSQTAEIASLGRRIDELRRLVVQRRPIAETPAPIAEPVPLDPALMPTLVGAPAAAPTPEPGHAPAPAPTAGYSLSEEPVLATEALWKPPRPAPARAAPVPPPPPRPREPGRFETAAWEALAKIGNWIVVGEEHRRPGVSVEFAVASTWLLRLGVVILVTGLGFFLKYSIDRGWVAPAFRVAMTIVAGAGLLTAGIRLLGGRYRPLGHAFLGAGIAAFYFSVYAASGFHHLIGSTPAFALMALITAAACVLAVRFDSLLVAVLGICGGYATPLILSSGSRNYQGLYVYLLLLGCGVLAVSARRSWRLLNYLGFVATYGLFLATLMNYEPSRFWETMPYLVAVFVLYSTSMIVFSVARREPSTLLEWIGLTTNAAVFFGMSYYLVEWSYGIRGTAVVALGLALFHLAHVGYLLVRDVRDRGLLYGFLGLASFFLAVTIPLAFSRDWITVCWAVQALTTLWLAGKMRSGFLRGAAFALYALVLFRFGLIDLPRSYGWSDPATTGAAAYFGLVLQRVIAFGVPIASIAGAAYLLRRPGGAWETSLDDGEAEAPRVTGLAKGLVIVAAAMAFLFLHLEIARTVGDLFPAATATALTFLWLAACLALIVQARPGAAPAAWIALAFAIAGVLIKVAVYDLSGWGLDPTFTYGGDYSPLDALMRTLEFGAVTGFLAFAATRLRGAEGRGDVPVASAATAAGLATAMAFVFLTLETHTILARFVPTLRAGGVSILWTVFALGLIGAGIRHRIGLIRKVGLGLFTIVGFKVFLVDLATLDPFYRIVAFLLLGVLILFGAFVYLRSEAVFARTLEPRDEGARP</sequence>
<dbReference type="Pfam" id="PF10101">
    <property type="entry name" value="DUF2339"/>
    <property type="match status" value="1"/>
</dbReference>
<protein>
    <submittedName>
        <fullName evidence="3">DUF2339 domain-containing protein</fullName>
    </submittedName>
</protein>
<evidence type="ECO:0000256" key="2">
    <source>
        <dbReference type="SAM" id="Phobius"/>
    </source>
</evidence>
<feature type="transmembrane region" description="Helical" evidence="2">
    <location>
        <begin position="199"/>
        <end position="221"/>
    </location>
</feature>
<dbReference type="Proteomes" id="UP001216907">
    <property type="component" value="Unassembled WGS sequence"/>
</dbReference>
<feature type="region of interest" description="Disordered" evidence="1">
    <location>
        <begin position="111"/>
        <end position="130"/>
    </location>
</feature>
<dbReference type="PANTHER" id="PTHR38434:SF1">
    <property type="entry name" value="BLL2549 PROTEIN"/>
    <property type="match status" value="1"/>
</dbReference>
<gene>
    <name evidence="3" type="ORF">PZE19_00855</name>
</gene>
<feature type="transmembrane region" description="Helical" evidence="2">
    <location>
        <begin position="797"/>
        <end position="815"/>
    </location>
</feature>
<dbReference type="PANTHER" id="PTHR38434">
    <property type="entry name" value="BLL2549 PROTEIN"/>
    <property type="match status" value="1"/>
</dbReference>
<proteinExistence type="predicted"/>
<keyword evidence="2" id="KW-1133">Transmembrane helix</keyword>
<feature type="transmembrane region" description="Helical" evidence="2">
    <location>
        <begin position="384"/>
        <end position="405"/>
    </location>
</feature>